<sequence length="116" mass="12112">MSDGDAKTADGQHRQALEVLSERLGRHQVFGTPVQQGDTTLVPVAHVRAGSGFGRAKRELNGGGGVVARPAGAFGVTSDGKVAWHPAVDVNRIVLGGQLAFAAVAIAFAIAFRRRR</sequence>
<keyword evidence="1" id="KW-1133">Transmembrane helix</keyword>
<evidence type="ECO:0000313" key="3">
    <source>
        <dbReference type="Proteomes" id="UP001500729"/>
    </source>
</evidence>
<name>A0ABP3MMG2_SACER</name>
<comment type="caution">
    <text evidence="2">The sequence shown here is derived from an EMBL/GenBank/DDBJ whole genome shotgun (WGS) entry which is preliminary data.</text>
</comment>
<protein>
    <recommendedName>
        <fullName evidence="4">Sporulation protein YtfJ</fullName>
    </recommendedName>
</protein>
<proteinExistence type="predicted"/>
<evidence type="ECO:0000313" key="2">
    <source>
        <dbReference type="EMBL" id="GAA0523319.1"/>
    </source>
</evidence>
<keyword evidence="3" id="KW-1185">Reference proteome</keyword>
<gene>
    <name evidence="2" type="ORF">GCM10009533_23170</name>
</gene>
<accession>A0ABP3MMG2</accession>
<evidence type="ECO:0000256" key="1">
    <source>
        <dbReference type="SAM" id="Phobius"/>
    </source>
</evidence>
<keyword evidence="1" id="KW-0812">Transmembrane</keyword>
<dbReference type="RefSeq" id="WP_009943305.1">
    <property type="nucleotide sequence ID" value="NZ_BAAAGS010000012.1"/>
</dbReference>
<evidence type="ECO:0008006" key="4">
    <source>
        <dbReference type="Google" id="ProtNLM"/>
    </source>
</evidence>
<dbReference type="EMBL" id="BAAAGS010000012">
    <property type="protein sequence ID" value="GAA0523319.1"/>
    <property type="molecule type" value="Genomic_DNA"/>
</dbReference>
<organism evidence="2 3">
    <name type="scientific">Saccharopolyspora erythraea</name>
    <name type="common">Streptomyces erythraeus</name>
    <dbReference type="NCBI Taxonomy" id="1836"/>
    <lineage>
        <taxon>Bacteria</taxon>
        <taxon>Bacillati</taxon>
        <taxon>Actinomycetota</taxon>
        <taxon>Actinomycetes</taxon>
        <taxon>Pseudonocardiales</taxon>
        <taxon>Pseudonocardiaceae</taxon>
        <taxon>Saccharopolyspora</taxon>
    </lineage>
</organism>
<feature type="transmembrane region" description="Helical" evidence="1">
    <location>
        <begin position="93"/>
        <end position="112"/>
    </location>
</feature>
<keyword evidence="1" id="KW-0472">Membrane</keyword>
<reference evidence="3" key="1">
    <citation type="journal article" date="2019" name="Int. J. Syst. Evol. Microbiol.">
        <title>The Global Catalogue of Microorganisms (GCM) 10K type strain sequencing project: providing services to taxonomists for standard genome sequencing and annotation.</title>
        <authorList>
            <consortium name="The Broad Institute Genomics Platform"/>
            <consortium name="The Broad Institute Genome Sequencing Center for Infectious Disease"/>
            <person name="Wu L."/>
            <person name="Ma J."/>
        </authorList>
    </citation>
    <scope>NUCLEOTIDE SEQUENCE [LARGE SCALE GENOMIC DNA]</scope>
    <source>
        <strain evidence="3">JCM 10303</strain>
    </source>
</reference>
<dbReference type="Proteomes" id="UP001500729">
    <property type="component" value="Unassembled WGS sequence"/>
</dbReference>